<dbReference type="PANTHER" id="PTHR30627:SF24">
    <property type="entry name" value="PENICILLIN-BINDING PROTEIN 4B"/>
    <property type="match status" value="1"/>
</dbReference>
<keyword evidence="5" id="KW-1133">Transmembrane helix</keyword>
<dbReference type="InterPro" id="IPR007887">
    <property type="entry name" value="MecA_N"/>
</dbReference>
<dbReference type="InterPro" id="IPR050515">
    <property type="entry name" value="Beta-lactam/transpept"/>
</dbReference>
<comment type="subcellular location">
    <subcellularLocation>
        <location evidence="1">Membrane</location>
    </subcellularLocation>
</comment>
<feature type="region of interest" description="Disordered" evidence="4">
    <location>
        <begin position="1"/>
        <end position="432"/>
    </location>
</feature>
<evidence type="ECO:0000313" key="10">
    <source>
        <dbReference type="Proteomes" id="UP001527866"/>
    </source>
</evidence>
<evidence type="ECO:0000313" key="9">
    <source>
        <dbReference type="EMBL" id="MDA2811284.1"/>
    </source>
</evidence>
<dbReference type="InterPro" id="IPR005311">
    <property type="entry name" value="PBP_dimer"/>
</dbReference>
<dbReference type="Pfam" id="PF05223">
    <property type="entry name" value="MecA_N"/>
    <property type="match status" value="1"/>
</dbReference>
<keyword evidence="5" id="KW-0812">Transmembrane</keyword>
<keyword evidence="3 5" id="KW-0472">Membrane</keyword>
<dbReference type="SUPFAM" id="SSF56601">
    <property type="entry name" value="beta-lactamase/transpeptidase-like"/>
    <property type="match status" value="1"/>
</dbReference>
<dbReference type="EMBL" id="JAQFWQ010000027">
    <property type="protein sequence ID" value="MDA2811284.1"/>
    <property type="molecule type" value="Genomic_DNA"/>
</dbReference>
<feature type="domain" description="Penicillin-binding protein transpeptidase" evidence="6">
    <location>
        <begin position="708"/>
        <end position="973"/>
    </location>
</feature>
<feature type="compositionally biased region" description="Basic and acidic residues" evidence="4">
    <location>
        <begin position="1"/>
        <end position="20"/>
    </location>
</feature>
<evidence type="ECO:0000256" key="2">
    <source>
        <dbReference type="ARBA" id="ARBA00007171"/>
    </source>
</evidence>
<name>A0ABT4U2V4_9ACTN</name>
<keyword evidence="10" id="KW-1185">Reference proteome</keyword>
<accession>A0ABT4U2V4</accession>
<organism evidence="9 10">
    <name type="scientific">Nocardiopsis endophytica</name>
    <dbReference type="NCBI Taxonomy" id="3018445"/>
    <lineage>
        <taxon>Bacteria</taxon>
        <taxon>Bacillati</taxon>
        <taxon>Actinomycetota</taxon>
        <taxon>Actinomycetes</taxon>
        <taxon>Streptosporangiales</taxon>
        <taxon>Nocardiopsidaceae</taxon>
        <taxon>Nocardiopsis</taxon>
    </lineage>
</organism>
<feature type="domain" description="Penicillin-binding protein dimerisation" evidence="7">
    <location>
        <begin position="604"/>
        <end position="663"/>
    </location>
</feature>
<feature type="compositionally biased region" description="Gly residues" evidence="4">
    <location>
        <begin position="55"/>
        <end position="66"/>
    </location>
</feature>
<feature type="domain" description="NTF2-like N-terminal transpeptidase" evidence="8">
    <location>
        <begin position="466"/>
        <end position="572"/>
    </location>
</feature>
<protein>
    <submittedName>
        <fullName evidence="9">Penicillin-binding transpeptidase domain-containing protein</fullName>
    </submittedName>
</protein>
<dbReference type="Proteomes" id="UP001527866">
    <property type="component" value="Unassembled WGS sequence"/>
</dbReference>
<dbReference type="Pfam" id="PF00905">
    <property type="entry name" value="Transpeptidase"/>
    <property type="match status" value="1"/>
</dbReference>
<feature type="compositionally biased region" description="Low complexity" evidence="4">
    <location>
        <begin position="346"/>
        <end position="365"/>
    </location>
</feature>
<dbReference type="InterPro" id="IPR001460">
    <property type="entry name" value="PCN-bd_Tpept"/>
</dbReference>
<dbReference type="InterPro" id="IPR012338">
    <property type="entry name" value="Beta-lactam/transpept-like"/>
</dbReference>
<evidence type="ECO:0000259" key="6">
    <source>
        <dbReference type="Pfam" id="PF00905"/>
    </source>
</evidence>
<feature type="compositionally biased region" description="Gly residues" evidence="4">
    <location>
        <begin position="401"/>
        <end position="419"/>
    </location>
</feature>
<comment type="similarity">
    <text evidence="2">Belongs to the transpeptidase family.</text>
</comment>
<gene>
    <name evidence="9" type="ORF">O4J56_11635</name>
</gene>
<proteinExistence type="inferred from homology"/>
<dbReference type="Gene3D" id="3.90.1310.10">
    <property type="entry name" value="Penicillin-binding protein 2a (Domain 2)"/>
    <property type="match status" value="1"/>
</dbReference>
<dbReference type="PANTHER" id="PTHR30627">
    <property type="entry name" value="PEPTIDOGLYCAN D,D-TRANSPEPTIDASE"/>
    <property type="match status" value="1"/>
</dbReference>
<dbReference type="Pfam" id="PF03717">
    <property type="entry name" value="PBP_dimer"/>
    <property type="match status" value="1"/>
</dbReference>
<feature type="compositionally biased region" description="Basic and acidic residues" evidence="4">
    <location>
        <begin position="92"/>
        <end position="102"/>
    </location>
</feature>
<feature type="transmembrane region" description="Helical" evidence="5">
    <location>
        <begin position="437"/>
        <end position="460"/>
    </location>
</feature>
<evidence type="ECO:0000256" key="3">
    <source>
        <dbReference type="ARBA" id="ARBA00023136"/>
    </source>
</evidence>
<evidence type="ECO:0000259" key="7">
    <source>
        <dbReference type="Pfam" id="PF03717"/>
    </source>
</evidence>
<evidence type="ECO:0000256" key="1">
    <source>
        <dbReference type="ARBA" id="ARBA00004370"/>
    </source>
</evidence>
<reference evidence="9 10" key="1">
    <citation type="submission" date="2023-01" db="EMBL/GenBank/DDBJ databases">
        <title>Draft genome sequence of Nocardiopsis sp. RSe5-2 isolated from halophytes.</title>
        <authorList>
            <person name="Duangmal K."/>
            <person name="Chantavorakit T."/>
        </authorList>
    </citation>
    <scope>NUCLEOTIDE SEQUENCE [LARGE SCALE GENOMIC DNA]</scope>
    <source>
        <strain evidence="9 10">RSe5-2</strain>
    </source>
</reference>
<dbReference type="Gene3D" id="3.10.450.100">
    <property type="entry name" value="NTF2-like, domain 1"/>
    <property type="match status" value="1"/>
</dbReference>
<comment type="caution">
    <text evidence="9">The sequence shown here is derived from an EMBL/GenBank/DDBJ whole genome shotgun (WGS) entry which is preliminary data.</text>
</comment>
<feature type="compositionally biased region" description="Low complexity" evidence="4">
    <location>
        <begin position="103"/>
        <end position="125"/>
    </location>
</feature>
<dbReference type="InterPro" id="IPR032710">
    <property type="entry name" value="NTF2-like_dom_sf"/>
</dbReference>
<evidence type="ECO:0000256" key="4">
    <source>
        <dbReference type="SAM" id="MobiDB-lite"/>
    </source>
</evidence>
<evidence type="ECO:0000256" key="5">
    <source>
        <dbReference type="SAM" id="Phobius"/>
    </source>
</evidence>
<dbReference type="SUPFAM" id="SSF54427">
    <property type="entry name" value="NTF2-like"/>
    <property type="match status" value="1"/>
</dbReference>
<sequence length="977" mass="98005">MDDRWTPGEDDDAFPRRDQESGEGGAPPPPPAGAREEAESAQARNPYVLPTAPAGGDGAGPPGGGIDWKAPPRPSGEGAPRVPQAPEVPQAAEERPFPERAASDPQASAAPASQPSEAPEAPAADQTIPTAQGGGFGDEAGHVSAAEQTLPTGEGLPWRTDGTDRSGPPGADAPGDHGFSWQTPSAPADNPFEDQPPQASDPTSEPGASDRRAPWGASAFDLQDSGPQEPYGAHGAERPGMPGSDGSAMGAPHTPEGAPVPPGPSEPSETIAHRFDTPNGPDTGGAPSTPPGGFGAAPAGLSYLDETSNPAFPNAERSPFPESDEIPAEAPSGGDAGPGTQTFAVPSDLSAASSDPSGPAGGADDPAGHGDSGGFPPPPVPPGSGGAPNAFGPDWQRGSAASGGAGGYGGPGGPGGPNGPFGDDPAPKPKKRSRKGLFIGIAAAVLAVVLGGGVTAWFVLGRGAGPEGAADSYTAAWAERDYAAMAGLTTGGDAEKVLTAIDENLGVEKAAVELGEVAEGDGGTATAPFTATLTLSGVGDWSYEGQLPLVQQDGEWKVDFSPSAVHPELEEGTTLVRANVRGERGKILAADGSRLDTDDASGSIKMLTGAVGAATAEDVERLGAGYKEGDPVGQGGIQQEYEERLAGASSASIRIAEDGKEEETIEDPDAPVVATIEGEGGQDVTTAIDPAMQDAAAAAVTSQGKPTSLVAVRASTGEVLAVANNAAGFNRAFDGQYAPGSSLKIISYESLLENGMATTDQFNCPKEALGFKNAGDAAYGAQTMSEAFATSCNTALVQEVVQRLSGEQLTATAEEFGMNAELNVGIPARKPSFPQPDGEGMLAAQSIGQGQVISTPLHMATVPAAIADGSWRSPSLVTEPALEDKPEPKPIAHAEQIRPMMRAVVTDGTAKNSGFEGEVYAKTGSAEFGTASGDEELETHAWVVGYKGDVAFAAVVEGGGGGGSVAGPVAAKFANAI</sequence>
<dbReference type="Gene3D" id="3.40.710.10">
    <property type="entry name" value="DD-peptidase/beta-lactamase superfamily"/>
    <property type="match status" value="1"/>
</dbReference>
<evidence type="ECO:0000259" key="8">
    <source>
        <dbReference type="Pfam" id="PF05223"/>
    </source>
</evidence>